<dbReference type="PANTHER" id="PTHR23531">
    <property type="entry name" value="QUINOLENE RESISTANCE PROTEIN NORA"/>
    <property type="match status" value="1"/>
</dbReference>
<dbReference type="RefSeq" id="WP_212933635.1">
    <property type="nucleotide sequence ID" value="NZ_BORC01000003.1"/>
</dbReference>
<evidence type="ECO:0000313" key="9">
    <source>
        <dbReference type="Proteomes" id="UP000682111"/>
    </source>
</evidence>
<feature type="domain" description="Major facilitator superfamily (MFS) profile" evidence="7">
    <location>
        <begin position="11"/>
        <end position="386"/>
    </location>
</feature>
<dbReference type="EMBL" id="BORC01000003">
    <property type="protein sequence ID" value="GIN62151.1"/>
    <property type="molecule type" value="Genomic_DNA"/>
</dbReference>
<protein>
    <submittedName>
        <fullName evidence="8">MFS transporter</fullName>
    </submittedName>
</protein>
<sequence>MIGTSRLWTGRYILILLMAFFFFLGIQILTAGFPAYITDLKESPTEGGLMTTVFMLSAIITRPLLGYFMHKVKLALLNALALILVALSIGASIGQDSLILLLCLRSIHGVGFGILSTVFATMATNIIPTKKLGEGIGYYGMATSIGTSIAPMIALSLLQLASYYYMIVFTMGLTLVTLVISLFIKTPQQSASLPVNERKMTFQESLFDKDAFIPCSLTIFFTISLGGVISFMGELGKEAQIGSSVPFFFLVLTLMMVLVRPLSGRLFDRYGHKMIIYPGVLSAIVGLILLAFTERTETLLLAGIFYGIAYGVITPTLQAIAVKAVKKEKQGTANAMYFSGMDFGIAIGSIGLGAVASKTSYHFIYGFSVVFLVILLIIYTIVLFKKNAQNEKSIAEAM</sequence>
<feature type="transmembrane region" description="Helical" evidence="6">
    <location>
        <begin position="163"/>
        <end position="184"/>
    </location>
</feature>
<dbReference type="PANTHER" id="PTHR23531:SF2">
    <property type="entry name" value="PERMEASE"/>
    <property type="match status" value="1"/>
</dbReference>
<evidence type="ECO:0000256" key="3">
    <source>
        <dbReference type="ARBA" id="ARBA00022692"/>
    </source>
</evidence>
<proteinExistence type="predicted"/>
<evidence type="ECO:0000256" key="5">
    <source>
        <dbReference type="ARBA" id="ARBA00023136"/>
    </source>
</evidence>
<organism evidence="8 9">
    <name type="scientific">Robertmurraya siralis</name>
    <dbReference type="NCBI Taxonomy" id="77777"/>
    <lineage>
        <taxon>Bacteria</taxon>
        <taxon>Bacillati</taxon>
        <taxon>Bacillota</taxon>
        <taxon>Bacilli</taxon>
        <taxon>Bacillales</taxon>
        <taxon>Bacillaceae</taxon>
        <taxon>Robertmurraya</taxon>
    </lineage>
</organism>
<evidence type="ECO:0000259" key="7">
    <source>
        <dbReference type="PROSITE" id="PS50850"/>
    </source>
</evidence>
<dbReference type="InterPro" id="IPR052714">
    <property type="entry name" value="MFS_Exporter"/>
</dbReference>
<name>A0A920BU15_9BACI</name>
<dbReference type="Proteomes" id="UP000682111">
    <property type="component" value="Unassembled WGS sequence"/>
</dbReference>
<feature type="transmembrane region" description="Helical" evidence="6">
    <location>
        <begin position="362"/>
        <end position="384"/>
    </location>
</feature>
<evidence type="ECO:0000256" key="6">
    <source>
        <dbReference type="SAM" id="Phobius"/>
    </source>
</evidence>
<dbReference type="SUPFAM" id="SSF103473">
    <property type="entry name" value="MFS general substrate transporter"/>
    <property type="match status" value="1"/>
</dbReference>
<dbReference type="Gene3D" id="1.20.1250.20">
    <property type="entry name" value="MFS general substrate transporter like domains"/>
    <property type="match status" value="1"/>
</dbReference>
<dbReference type="InterPro" id="IPR011701">
    <property type="entry name" value="MFS"/>
</dbReference>
<keyword evidence="2" id="KW-0813">Transport</keyword>
<accession>A0A920BU15</accession>
<dbReference type="GO" id="GO:0005886">
    <property type="term" value="C:plasma membrane"/>
    <property type="evidence" value="ECO:0007669"/>
    <property type="project" value="UniProtKB-SubCell"/>
</dbReference>
<feature type="transmembrane region" description="Helical" evidence="6">
    <location>
        <begin position="299"/>
        <end position="322"/>
    </location>
</feature>
<feature type="transmembrane region" description="Helical" evidence="6">
    <location>
        <begin position="136"/>
        <end position="157"/>
    </location>
</feature>
<feature type="transmembrane region" description="Helical" evidence="6">
    <location>
        <begin position="12"/>
        <end position="37"/>
    </location>
</feature>
<dbReference type="AlphaFoldDB" id="A0A920BU15"/>
<feature type="transmembrane region" description="Helical" evidence="6">
    <location>
        <begin position="49"/>
        <end position="68"/>
    </location>
</feature>
<reference evidence="8" key="1">
    <citation type="submission" date="2021-03" db="EMBL/GenBank/DDBJ databases">
        <title>Antimicrobial resistance genes in bacteria isolated from Japanese honey, and their potential for conferring macrolide and lincosamide resistance in the American foulbrood pathogen Paenibacillus larvae.</title>
        <authorList>
            <person name="Okamoto M."/>
            <person name="Kumagai M."/>
            <person name="Kanamori H."/>
            <person name="Takamatsu D."/>
        </authorList>
    </citation>
    <scope>NUCLEOTIDE SEQUENCE</scope>
    <source>
        <strain evidence="8">J27TS8</strain>
    </source>
</reference>
<evidence type="ECO:0000256" key="2">
    <source>
        <dbReference type="ARBA" id="ARBA00022448"/>
    </source>
</evidence>
<feature type="transmembrane region" description="Helical" evidence="6">
    <location>
        <begin position="99"/>
        <end position="124"/>
    </location>
</feature>
<feature type="transmembrane region" description="Helical" evidence="6">
    <location>
        <begin position="274"/>
        <end position="293"/>
    </location>
</feature>
<evidence type="ECO:0000313" key="8">
    <source>
        <dbReference type="EMBL" id="GIN62151.1"/>
    </source>
</evidence>
<keyword evidence="5 6" id="KW-0472">Membrane</keyword>
<feature type="transmembrane region" description="Helical" evidence="6">
    <location>
        <begin position="211"/>
        <end position="232"/>
    </location>
</feature>
<gene>
    <name evidence="8" type="primary">norA</name>
    <name evidence="8" type="ORF">J27TS8_21440</name>
</gene>
<evidence type="ECO:0000256" key="1">
    <source>
        <dbReference type="ARBA" id="ARBA00004651"/>
    </source>
</evidence>
<dbReference type="GO" id="GO:0022857">
    <property type="term" value="F:transmembrane transporter activity"/>
    <property type="evidence" value="ECO:0007669"/>
    <property type="project" value="InterPro"/>
</dbReference>
<keyword evidence="3 6" id="KW-0812">Transmembrane</keyword>
<feature type="transmembrane region" description="Helical" evidence="6">
    <location>
        <begin position="75"/>
        <end position="93"/>
    </location>
</feature>
<comment type="caution">
    <text evidence="8">The sequence shown here is derived from an EMBL/GenBank/DDBJ whole genome shotgun (WGS) entry which is preliminary data.</text>
</comment>
<dbReference type="CDD" id="cd17489">
    <property type="entry name" value="MFS_YfcJ_like"/>
    <property type="match status" value="1"/>
</dbReference>
<dbReference type="PROSITE" id="PS50850">
    <property type="entry name" value="MFS"/>
    <property type="match status" value="1"/>
</dbReference>
<dbReference type="InterPro" id="IPR020846">
    <property type="entry name" value="MFS_dom"/>
</dbReference>
<keyword evidence="4 6" id="KW-1133">Transmembrane helix</keyword>
<feature type="transmembrane region" description="Helical" evidence="6">
    <location>
        <begin position="244"/>
        <end position="262"/>
    </location>
</feature>
<evidence type="ECO:0000256" key="4">
    <source>
        <dbReference type="ARBA" id="ARBA00022989"/>
    </source>
</evidence>
<dbReference type="InterPro" id="IPR036259">
    <property type="entry name" value="MFS_trans_sf"/>
</dbReference>
<dbReference type="Pfam" id="PF07690">
    <property type="entry name" value="MFS_1"/>
    <property type="match status" value="1"/>
</dbReference>
<feature type="transmembrane region" description="Helical" evidence="6">
    <location>
        <begin position="334"/>
        <end position="356"/>
    </location>
</feature>
<keyword evidence="9" id="KW-1185">Reference proteome</keyword>
<comment type="subcellular location">
    <subcellularLocation>
        <location evidence="1">Cell membrane</location>
        <topology evidence="1">Multi-pass membrane protein</topology>
    </subcellularLocation>
</comment>